<name>A0A3E5B5Z8_9BACE</name>
<evidence type="ECO:0000256" key="1">
    <source>
        <dbReference type="ARBA" id="ARBA00022801"/>
    </source>
</evidence>
<dbReference type="PANTHER" id="PTHR22901:SF0">
    <property type="entry name" value="SIALATE O-ACETYLESTERASE"/>
    <property type="match status" value="1"/>
</dbReference>
<reference evidence="3 4" key="1">
    <citation type="submission" date="2018-08" db="EMBL/GenBank/DDBJ databases">
        <title>A genome reference for cultivated species of the human gut microbiota.</title>
        <authorList>
            <person name="Zou Y."/>
            <person name="Xue W."/>
            <person name="Luo G."/>
        </authorList>
    </citation>
    <scope>NUCLEOTIDE SEQUENCE [LARGE SCALE GENOMIC DNA]</scope>
    <source>
        <strain evidence="3 4">OM05-15BH</strain>
    </source>
</reference>
<organism evidence="3 4">
    <name type="scientific">Bacteroides oleiciplenus</name>
    <dbReference type="NCBI Taxonomy" id="626931"/>
    <lineage>
        <taxon>Bacteria</taxon>
        <taxon>Pseudomonadati</taxon>
        <taxon>Bacteroidota</taxon>
        <taxon>Bacteroidia</taxon>
        <taxon>Bacteroidales</taxon>
        <taxon>Bacteroidaceae</taxon>
        <taxon>Bacteroides</taxon>
    </lineage>
</organism>
<dbReference type="PANTHER" id="PTHR22901">
    <property type="entry name" value="SIALATE O-ACETYLESTERASE"/>
    <property type="match status" value="1"/>
</dbReference>
<dbReference type="InterPro" id="IPR036514">
    <property type="entry name" value="SGNH_hydro_sf"/>
</dbReference>
<evidence type="ECO:0000313" key="4">
    <source>
        <dbReference type="Proteomes" id="UP000260983"/>
    </source>
</evidence>
<comment type="caution">
    <text evidence="3">The sequence shown here is derived from an EMBL/GenBank/DDBJ whole genome shotgun (WGS) entry which is preliminary data.</text>
</comment>
<dbReference type="GO" id="GO:0001681">
    <property type="term" value="F:sialate O-acetylesterase activity"/>
    <property type="evidence" value="ECO:0007669"/>
    <property type="project" value="InterPro"/>
</dbReference>
<accession>A0A3E5B5Z8</accession>
<protein>
    <submittedName>
        <fullName evidence="3">Sialate O-acetylesterase</fullName>
    </submittedName>
</protein>
<evidence type="ECO:0000313" key="3">
    <source>
        <dbReference type="EMBL" id="RGN33031.1"/>
    </source>
</evidence>
<keyword evidence="1" id="KW-0378">Hydrolase</keyword>
<dbReference type="Proteomes" id="UP000260983">
    <property type="component" value="Unassembled WGS sequence"/>
</dbReference>
<dbReference type="GO" id="GO:0005975">
    <property type="term" value="P:carbohydrate metabolic process"/>
    <property type="evidence" value="ECO:0007669"/>
    <property type="project" value="TreeGrafter"/>
</dbReference>
<sequence>MKKFGLWLFVLFSICEIAYAKVQLPEILNGNMVLQQNTLVKLWGKATFNTRITVHTSWSNKRYTAQSDASGSWMVLIETPKADYTPRYIDISDGETVRINNVLIGEVWFCSGQSNMEMPLGGFLDASTQGGNESIATANLKKGIRVATIKRAGAHVPQEMCVGSWKVCNTENAPQFSAAGFYFAERLNQILDVPIGIINCSWGGSCIEGWLPREVVKDYKNVDLSRAELSNKRNWHAGVPTIMYNGMLKPLMNYTIRGILWYQGEANVKEHACYADRMTTLVKQWRKDWGLGDLPFYMVEIAPFEYAGKGEVAAFLREAQYTAVARLSNCGIICTNDLVYPNELKQIHPCRKKEVGDRLAYLALNRDYGYKDIACDSPVYKGMEVQDSVAVVSFDHLSGFSSYCEYTGFEIAGEDRVFHPAQAKTSYRTRTVSVWSGQVKKPVAVRYCFKNFLLGNLKTNRGLPFAPFRTDNFPSEAN</sequence>
<dbReference type="EMBL" id="QSUL01000012">
    <property type="protein sequence ID" value="RGN33031.1"/>
    <property type="molecule type" value="Genomic_DNA"/>
</dbReference>
<dbReference type="AlphaFoldDB" id="A0A3E5B5Z8"/>
<proteinExistence type="predicted"/>
<dbReference type="Gene3D" id="3.40.50.1110">
    <property type="entry name" value="SGNH hydrolase"/>
    <property type="match status" value="1"/>
</dbReference>
<dbReference type="Pfam" id="PF03629">
    <property type="entry name" value="SASA"/>
    <property type="match status" value="1"/>
</dbReference>
<dbReference type="RefSeq" id="WP_117725030.1">
    <property type="nucleotide sequence ID" value="NZ_QSUL01000012.1"/>
</dbReference>
<evidence type="ECO:0000259" key="2">
    <source>
        <dbReference type="Pfam" id="PF03629"/>
    </source>
</evidence>
<gene>
    <name evidence="3" type="ORF">DXB65_17055</name>
</gene>
<dbReference type="SUPFAM" id="SSF52266">
    <property type="entry name" value="SGNH hydrolase"/>
    <property type="match status" value="1"/>
</dbReference>
<dbReference type="InterPro" id="IPR039329">
    <property type="entry name" value="SIAE"/>
</dbReference>
<feature type="domain" description="Sialate O-acetylesterase" evidence="2">
    <location>
        <begin position="106"/>
        <end position="361"/>
    </location>
</feature>
<dbReference type="InterPro" id="IPR005181">
    <property type="entry name" value="SASA"/>
</dbReference>